<dbReference type="SUPFAM" id="SSF53850">
    <property type="entry name" value="Periplasmic binding protein-like II"/>
    <property type="match status" value="1"/>
</dbReference>
<evidence type="ECO:0000256" key="5">
    <source>
        <dbReference type="ARBA" id="ARBA00022692"/>
    </source>
</evidence>
<evidence type="ECO:0000256" key="1">
    <source>
        <dbReference type="ARBA" id="ARBA00004651"/>
    </source>
</evidence>
<proteinExistence type="inferred from homology"/>
<evidence type="ECO:0000259" key="19">
    <source>
        <dbReference type="SMART" id="SM00918"/>
    </source>
</evidence>
<evidence type="ECO:0000256" key="2">
    <source>
        <dbReference type="ARBA" id="ARBA00008685"/>
    </source>
</evidence>
<keyword evidence="11" id="KW-0325">Glycoprotein</keyword>
<name>A0ABM5J9V8_DRORH</name>
<dbReference type="Gene3D" id="3.40.50.2300">
    <property type="match status" value="2"/>
</dbReference>
<dbReference type="SMART" id="SM00079">
    <property type="entry name" value="PBPe"/>
    <property type="match status" value="1"/>
</dbReference>
<dbReference type="Pfam" id="PF10613">
    <property type="entry name" value="Lig_chan-Glu_bd"/>
    <property type="match status" value="1"/>
</dbReference>
<evidence type="ECO:0000259" key="18">
    <source>
        <dbReference type="SMART" id="SM00079"/>
    </source>
</evidence>
<dbReference type="InterPro" id="IPR001828">
    <property type="entry name" value="ANF_lig-bd_rcpt"/>
</dbReference>
<accession>A0ABM5J9V8</accession>
<keyword evidence="3" id="KW-0813">Transport</keyword>
<evidence type="ECO:0000256" key="7">
    <source>
        <dbReference type="ARBA" id="ARBA00023018"/>
    </source>
</evidence>
<dbReference type="SMART" id="SM00918">
    <property type="entry name" value="Lig_chan-Glu_bd"/>
    <property type="match status" value="1"/>
</dbReference>
<dbReference type="Gene3D" id="3.40.190.10">
    <property type="entry name" value="Periplasmic binding protein-like II"/>
    <property type="match status" value="3"/>
</dbReference>
<keyword evidence="12" id="KW-0628">Postsynaptic cell membrane</keyword>
<dbReference type="InterPro" id="IPR001508">
    <property type="entry name" value="Iono_Glu_rcpt_met"/>
</dbReference>
<dbReference type="CDD" id="cd13714">
    <property type="entry name" value="PBP2_iGluR_Kainate"/>
    <property type="match status" value="1"/>
</dbReference>
<feature type="transmembrane region" description="Helical" evidence="16">
    <location>
        <begin position="818"/>
        <end position="842"/>
    </location>
</feature>
<dbReference type="InterPro" id="IPR001320">
    <property type="entry name" value="Iontro_rcpt_C"/>
</dbReference>
<reference evidence="21" key="1">
    <citation type="journal article" date="2021" name="Elife">
        <title>Highly contiguous assemblies of 101 drosophilid genomes.</title>
        <authorList>
            <person name="Kim B.Y."/>
            <person name="Wang J.R."/>
            <person name="Miller D.E."/>
            <person name="Barmina O."/>
            <person name="Delaney E."/>
            <person name="Thompson A."/>
            <person name="Comeault A.A."/>
            <person name="Peede D."/>
            <person name="D'Agostino E.R."/>
            <person name="Pelaez J."/>
            <person name="Aguilar J.M."/>
            <person name="Haji D."/>
            <person name="Matsunaga T."/>
            <person name="Armstrong E.E."/>
            <person name="Zych M."/>
            <person name="Ogawa Y."/>
            <person name="Stamenkovic-Radak M."/>
            <person name="Jelic M."/>
            <person name="Veselinovic M.S."/>
            <person name="Tanaskovic M."/>
            <person name="Eric P."/>
            <person name="Gao J.J."/>
            <person name="Katoh T.K."/>
            <person name="Toda M.J."/>
            <person name="Watabe H."/>
            <person name="Watada M."/>
            <person name="Davis J.S."/>
            <person name="Moyle L.C."/>
            <person name="Manoli G."/>
            <person name="Bertolini E."/>
            <person name="Kostal V."/>
            <person name="Hawley R.S."/>
            <person name="Takahashi A."/>
            <person name="Jones C.D."/>
            <person name="Price D.K."/>
            <person name="Whiteman N."/>
            <person name="Kopp A."/>
            <person name="Matute D.R."/>
            <person name="Petrov D.A."/>
        </authorList>
    </citation>
    <scope>NUCLEOTIDE SEQUENCE [LARGE SCALE GENOMIC DNA]</scope>
</reference>
<dbReference type="Pfam" id="PF01094">
    <property type="entry name" value="ANF_receptor"/>
    <property type="match status" value="1"/>
</dbReference>
<evidence type="ECO:0000256" key="17">
    <source>
        <dbReference type="SAM" id="SignalP"/>
    </source>
</evidence>
<evidence type="ECO:0008006" key="22">
    <source>
        <dbReference type="Google" id="ProtNLM"/>
    </source>
</evidence>
<keyword evidence="7" id="KW-0770">Synapse</keyword>
<keyword evidence="14" id="KW-0407">Ion channel</keyword>
<evidence type="ECO:0000256" key="12">
    <source>
        <dbReference type="ARBA" id="ARBA00023257"/>
    </source>
</evidence>
<feature type="transmembrane region" description="Helical" evidence="16">
    <location>
        <begin position="556"/>
        <end position="574"/>
    </location>
</feature>
<dbReference type="RefSeq" id="XP_044315608.1">
    <property type="nucleotide sequence ID" value="XM_044459673.1"/>
</dbReference>
<dbReference type="EnsemblMetazoa" id="XM_044459673.1">
    <property type="protein sequence ID" value="XP_044315608.1"/>
    <property type="gene ID" value="LOC108046053"/>
</dbReference>
<evidence type="ECO:0000256" key="10">
    <source>
        <dbReference type="ARBA" id="ARBA00023170"/>
    </source>
</evidence>
<feature type="domain" description="Ionotropic glutamate receptor L-glutamate and glycine-binding" evidence="19">
    <location>
        <begin position="433"/>
        <end position="500"/>
    </location>
</feature>
<dbReference type="Proteomes" id="UP001652680">
    <property type="component" value="Unassembled WGS sequence"/>
</dbReference>
<comment type="subcellular location">
    <subcellularLocation>
        <location evidence="1">Cell membrane</location>
        <topology evidence="1">Multi-pass membrane protein</topology>
    </subcellularLocation>
    <subcellularLocation>
        <location evidence="15">Postsynaptic cell membrane</location>
    </subcellularLocation>
</comment>
<reference evidence="20" key="2">
    <citation type="submission" date="2025-05" db="UniProtKB">
        <authorList>
            <consortium name="EnsemblMetazoa"/>
        </authorList>
    </citation>
    <scope>IDENTIFICATION</scope>
</reference>
<keyword evidence="13" id="KW-1071">Ligand-gated ion channel</keyword>
<sequence length="915" mass="104223">MSAVQFLVLLALISCSGANEDSLVIKIGAIFFDTEMKLAEAFSVAVEEVNAINPALRLEPIKHYLSIDDSIVLQDLSCDLIGNGVAAIFGPSSKTNSDIVEVLCNTTGIPHLQFDWQPQQSFRERLNHQLTVNVAPMELMLSKAFSDILGSKSFDWKSFTIAYEKNTHLNRLQHILAWKQLHKTGIKMQEFERGSDYRILWKRISNAREKFVLLDCPSEILVDVINASIGFNMTGSFNHLFLTNLDTHVSGVDRFYSREFTVSVAAVRIRSYIPPPVHDEIDVFDNEVETRFDSLGTQMVYDSVVLFYNALWVISQRPGFYTPQFSCGRGFWKPGPRLVEEMKKLSPKNVKPPFKTQRLQINSDGQRDDFNLEVYNPLVDRVSHIWNKEFQLVDYKSIRENSTQAVKQRRLDDKEDFSQKPVRYTVATRVGKPYFSWRPEPEGVHYEGNERFEGYAVDLMYALSRQCKFDFIFEPVRDNKYGSYDAATDEWDGIIRQLIDNNAQIGICDLTITQARRSVVDFTVPFMQLGISILSYKEPPPKANIYAFLNPYGVEVWLYVMIAMMITGLALILTGRMDQFEWEPPVENGDQELERENIWHLNNTMWLVLGSILNQGCDLLPRGLPMRLLTAFWWIFALLISQTYIAKLAAFITSAKIAGNIGSMHDLVDQNKVQFGTIHGGATSVYFSESNDTENRMAWNKMLSFKPDAFTKNNEEGVDRVKLSKGGYNFLMETTSLQYYVQRDCELTQIGESFGEKHYGIAVPLNANFRSNLSVGILKLSEQGVLYKLRNNWFNDNTTKCDLGASNGNDAKLDMDSVAGLFVVLIVGVVIAIVIGVAEFLWHVQRIAVKEKIHPMLALRAESYFVIRFWLTKKPLHTYRQSRDSTSTGYSSLEQISSASSVKKKKRPVGRLLVE</sequence>
<comment type="similarity">
    <text evidence="2">Belongs to the glutamate-gated ion channel (TC 1.A.10.1) family.</text>
</comment>
<evidence type="ECO:0000256" key="8">
    <source>
        <dbReference type="ARBA" id="ARBA00023065"/>
    </source>
</evidence>
<feature type="signal peptide" evidence="17">
    <location>
        <begin position="1"/>
        <end position="18"/>
    </location>
</feature>
<evidence type="ECO:0000256" key="9">
    <source>
        <dbReference type="ARBA" id="ARBA00023136"/>
    </source>
</evidence>
<feature type="transmembrane region" description="Helical" evidence="16">
    <location>
        <begin position="631"/>
        <end position="652"/>
    </location>
</feature>
<dbReference type="InterPro" id="IPR028082">
    <property type="entry name" value="Peripla_BP_I"/>
</dbReference>
<dbReference type="PANTHER" id="PTHR18966">
    <property type="entry name" value="IONOTROPIC GLUTAMATE RECEPTOR"/>
    <property type="match status" value="1"/>
</dbReference>
<feature type="chain" id="PRO_5045549643" description="Glutamate receptor ionotropic, kainate 2" evidence="17">
    <location>
        <begin position="19"/>
        <end position="915"/>
    </location>
</feature>
<evidence type="ECO:0000313" key="20">
    <source>
        <dbReference type="EnsemblMetazoa" id="XP_044315608.1"/>
    </source>
</evidence>
<evidence type="ECO:0000256" key="6">
    <source>
        <dbReference type="ARBA" id="ARBA00022989"/>
    </source>
</evidence>
<dbReference type="InterPro" id="IPR015683">
    <property type="entry name" value="Ionotropic_Glu_rcpt"/>
</dbReference>
<dbReference type="InterPro" id="IPR019594">
    <property type="entry name" value="Glu/Gly-bd"/>
</dbReference>
<evidence type="ECO:0000256" key="16">
    <source>
        <dbReference type="SAM" id="Phobius"/>
    </source>
</evidence>
<evidence type="ECO:0000256" key="11">
    <source>
        <dbReference type="ARBA" id="ARBA00023180"/>
    </source>
</evidence>
<dbReference type="SUPFAM" id="SSF53822">
    <property type="entry name" value="Periplasmic binding protein-like I"/>
    <property type="match status" value="1"/>
</dbReference>
<dbReference type="Pfam" id="PF00060">
    <property type="entry name" value="Lig_chan"/>
    <property type="match status" value="1"/>
</dbReference>
<evidence type="ECO:0000256" key="13">
    <source>
        <dbReference type="ARBA" id="ARBA00023286"/>
    </source>
</evidence>
<keyword evidence="5 16" id="KW-0812">Transmembrane</keyword>
<keyword evidence="9 16" id="KW-0472">Membrane</keyword>
<evidence type="ECO:0000313" key="21">
    <source>
        <dbReference type="Proteomes" id="UP001652680"/>
    </source>
</evidence>
<keyword evidence="8" id="KW-0406">Ion transport</keyword>
<keyword evidence="10" id="KW-0675">Receptor</keyword>
<dbReference type="GeneID" id="108046053"/>
<evidence type="ECO:0000256" key="3">
    <source>
        <dbReference type="ARBA" id="ARBA00022448"/>
    </source>
</evidence>
<keyword evidence="6 16" id="KW-1133">Transmembrane helix</keyword>
<protein>
    <recommendedName>
        <fullName evidence="22">Glutamate receptor ionotropic, kainate 2</fullName>
    </recommendedName>
</protein>
<dbReference type="PRINTS" id="PR00177">
    <property type="entry name" value="NMDARECEPTOR"/>
</dbReference>
<evidence type="ECO:0000256" key="4">
    <source>
        <dbReference type="ARBA" id="ARBA00022475"/>
    </source>
</evidence>
<keyword evidence="21" id="KW-1185">Reference proteome</keyword>
<organism evidence="20 21">
    <name type="scientific">Drosophila rhopaloa</name>
    <name type="common">Fruit fly</name>
    <dbReference type="NCBI Taxonomy" id="1041015"/>
    <lineage>
        <taxon>Eukaryota</taxon>
        <taxon>Metazoa</taxon>
        <taxon>Ecdysozoa</taxon>
        <taxon>Arthropoda</taxon>
        <taxon>Hexapoda</taxon>
        <taxon>Insecta</taxon>
        <taxon>Pterygota</taxon>
        <taxon>Neoptera</taxon>
        <taxon>Endopterygota</taxon>
        <taxon>Diptera</taxon>
        <taxon>Brachycera</taxon>
        <taxon>Muscomorpha</taxon>
        <taxon>Ephydroidea</taxon>
        <taxon>Drosophilidae</taxon>
        <taxon>Drosophila</taxon>
        <taxon>Sophophora</taxon>
    </lineage>
</organism>
<evidence type="ECO:0000256" key="14">
    <source>
        <dbReference type="ARBA" id="ARBA00023303"/>
    </source>
</evidence>
<evidence type="ECO:0000256" key="15">
    <source>
        <dbReference type="ARBA" id="ARBA00034100"/>
    </source>
</evidence>
<feature type="domain" description="Ionotropic glutamate receptor C-terminal" evidence="18">
    <location>
        <begin position="423"/>
        <end position="796"/>
    </location>
</feature>
<keyword evidence="17" id="KW-0732">Signal</keyword>
<keyword evidence="4" id="KW-1003">Cell membrane</keyword>